<protein>
    <submittedName>
        <fullName evidence="1">Uncharacterized protein</fullName>
    </submittedName>
</protein>
<dbReference type="HOGENOM" id="CLU_2303183_0_0_0"/>
<reference evidence="1 2" key="2">
    <citation type="journal article" date="2011" name="Mol. Biol. Evol.">
        <title>Unity in variety--the pan-genome of the Chlamydiae.</title>
        <authorList>
            <person name="Collingro A."/>
            <person name="Tischler P."/>
            <person name="Weinmaier T."/>
            <person name="Penz T."/>
            <person name="Heinz E."/>
            <person name="Brunham R.C."/>
            <person name="Read T.D."/>
            <person name="Bavoil P.M."/>
            <person name="Sachse K."/>
            <person name="Kahane S."/>
            <person name="Friedman M.G."/>
            <person name="Rattei T."/>
            <person name="Myers G.S."/>
            <person name="Horn M."/>
        </authorList>
    </citation>
    <scope>NUCLEOTIDE SEQUENCE [LARGE SCALE GENOMIC DNA]</scope>
    <source>
        <strain evidence="2">UV7</strain>
    </source>
</reference>
<dbReference type="KEGG" id="puv:PUV_25800"/>
<dbReference type="EMBL" id="FR872580">
    <property type="protein sequence ID" value="CCB87530.1"/>
    <property type="molecule type" value="Genomic_DNA"/>
</dbReference>
<dbReference type="AlphaFoldDB" id="F8L2K7"/>
<name>F8L2K7_PARAV</name>
<evidence type="ECO:0000313" key="1">
    <source>
        <dbReference type="EMBL" id="CCB87530.1"/>
    </source>
</evidence>
<sequence>MCLSAAHVSDSPAPRYPEKLYFDSHDVEIADNAIYIHLENNLIETNVIRTDQQGFYIFENDITNYEVVGGIEKKWKCPYCYHWWPVGHKCKNTEYPTNKW</sequence>
<proteinExistence type="predicted"/>
<keyword evidence="2" id="KW-1185">Reference proteome</keyword>
<dbReference type="Proteomes" id="UP000000495">
    <property type="component" value="Chromosome"/>
</dbReference>
<dbReference type="RefSeq" id="WP_013925642.1">
    <property type="nucleotide sequence ID" value="NC_015702.1"/>
</dbReference>
<gene>
    <name evidence="1" type="ordered locus">PUV_25800</name>
</gene>
<accession>F8L2K7</accession>
<reference key="1">
    <citation type="journal article" date="2011" name="Mol. Biol. Evol.">
        <title>Unity in variety -- the pan-genome of the Chlamydiae.</title>
        <authorList>
            <person name="Collingro A."/>
            <person name="Tischler P."/>
            <person name="Weinmaier T."/>
            <person name="Penz T."/>
            <person name="Heinz E."/>
            <person name="Brunham R.C."/>
            <person name="Read T.D."/>
            <person name="Bavoil P.M."/>
            <person name="Sachse K."/>
            <person name="Kahane S."/>
            <person name="Friedman M.G."/>
            <person name="Rattei T."/>
            <person name="Myers G.S.A."/>
            <person name="Horn M."/>
        </authorList>
    </citation>
    <scope>NUCLEOTIDE SEQUENCE</scope>
    <source>
        <strain>UV7</strain>
    </source>
</reference>
<evidence type="ECO:0000313" key="2">
    <source>
        <dbReference type="Proteomes" id="UP000000495"/>
    </source>
</evidence>
<organism evidence="1 2">
    <name type="scientific">Parachlamydia acanthamoebae (strain UV7)</name>
    <dbReference type="NCBI Taxonomy" id="765952"/>
    <lineage>
        <taxon>Bacteria</taxon>
        <taxon>Pseudomonadati</taxon>
        <taxon>Chlamydiota</taxon>
        <taxon>Chlamydiia</taxon>
        <taxon>Parachlamydiales</taxon>
        <taxon>Parachlamydiaceae</taxon>
        <taxon>Parachlamydia</taxon>
    </lineage>
</organism>